<dbReference type="InterPro" id="IPR001245">
    <property type="entry name" value="Ser-Thr/Tyr_kinase_cat_dom"/>
</dbReference>
<dbReference type="GO" id="GO:0010976">
    <property type="term" value="P:positive regulation of neuron projection development"/>
    <property type="evidence" value="ECO:0007669"/>
    <property type="project" value="TreeGrafter"/>
</dbReference>
<sequence length="155" mass="18354">MQIAEAMHTLNQIGFTHRDLAARNCLIYSKTLKIKLSDTGAMNKSYKKEYFQETLPIRWMSFETIINGVCTTKSQVYSFGVTLWEIMKYCQMLPHQFLSDEELLNEIFNTENIDDDYCPEEIYDLILECTQRSEESRPDFPEIIYFLQKKIQGHR</sequence>
<dbReference type="VEuPathDB" id="VectorBase:SSCA004374"/>
<accession>A0A132AG21</accession>
<dbReference type="Gene3D" id="1.10.510.10">
    <property type="entry name" value="Transferase(Phosphotransferase) domain 1"/>
    <property type="match status" value="1"/>
</dbReference>
<dbReference type="PRINTS" id="PR00109">
    <property type="entry name" value="TYRKINASE"/>
</dbReference>
<dbReference type="GO" id="GO:0038062">
    <property type="term" value="F:protein tyrosine kinase collagen receptor activity"/>
    <property type="evidence" value="ECO:0007669"/>
    <property type="project" value="TreeGrafter"/>
</dbReference>
<name>A0A132AG21_SARSC</name>
<dbReference type="PANTHER" id="PTHR24416:SF580">
    <property type="entry name" value="DISCOIDIN DOMAIN RECEPTOR, ISOFORM F"/>
    <property type="match status" value="1"/>
</dbReference>
<dbReference type="EMBL" id="JXLN01014190">
    <property type="protein sequence ID" value="KPM09873.1"/>
    <property type="molecule type" value="Genomic_DNA"/>
</dbReference>
<dbReference type="InterPro" id="IPR020635">
    <property type="entry name" value="Tyr_kinase_cat_dom"/>
</dbReference>
<dbReference type="AlphaFoldDB" id="A0A132AG21"/>
<dbReference type="PROSITE" id="PS00109">
    <property type="entry name" value="PROTEIN_KINASE_TYR"/>
    <property type="match status" value="1"/>
</dbReference>
<evidence type="ECO:0000313" key="2">
    <source>
        <dbReference type="Proteomes" id="UP000616769"/>
    </source>
</evidence>
<dbReference type="GO" id="GO:0043235">
    <property type="term" value="C:receptor complex"/>
    <property type="evidence" value="ECO:0007669"/>
    <property type="project" value="TreeGrafter"/>
</dbReference>
<dbReference type="InterPro" id="IPR000719">
    <property type="entry name" value="Prot_kinase_dom"/>
</dbReference>
<evidence type="ECO:0000313" key="1">
    <source>
        <dbReference type="EMBL" id="KPM09873.1"/>
    </source>
</evidence>
<dbReference type="InterPro" id="IPR008266">
    <property type="entry name" value="Tyr_kinase_AS"/>
</dbReference>
<keyword evidence="1" id="KW-0675">Receptor</keyword>
<organism evidence="1 2">
    <name type="scientific">Sarcoptes scabiei</name>
    <name type="common">Itch mite</name>
    <name type="synonym">Acarus scabiei</name>
    <dbReference type="NCBI Taxonomy" id="52283"/>
    <lineage>
        <taxon>Eukaryota</taxon>
        <taxon>Metazoa</taxon>
        <taxon>Ecdysozoa</taxon>
        <taxon>Arthropoda</taxon>
        <taxon>Chelicerata</taxon>
        <taxon>Arachnida</taxon>
        <taxon>Acari</taxon>
        <taxon>Acariformes</taxon>
        <taxon>Sarcoptiformes</taxon>
        <taxon>Astigmata</taxon>
        <taxon>Psoroptidia</taxon>
        <taxon>Sarcoptoidea</taxon>
        <taxon>Sarcoptidae</taxon>
        <taxon>Sarcoptinae</taxon>
        <taxon>Sarcoptes</taxon>
    </lineage>
</organism>
<gene>
    <name evidence="1" type="ORF">QR98_0084190</name>
</gene>
<dbReference type="Pfam" id="PF07714">
    <property type="entry name" value="PK_Tyr_Ser-Thr"/>
    <property type="match status" value="1"/>
</dbReference>
<dbReference type="Proteomes" id="UP000616769">
    <property type="component" value="Unassembled WGS sequence"/>
</dbReference>
<dbReference type="SMART" id="SM00219">
    <property type="entry name" value="TyrKc"/>
    <property type="match status" value="1"/>
</dbReference>
<dbReference type="SUPFAM" id="SSF56112">
    <property type="entry name" value="Protein kinase-like (PK-like)"/>
    <property type="match status" value="1"/>
</dbReference>
<dbReference type="OrthoDB" id="6071166at2759"/>
<dbReference type="PANTHER" id="PTHR24416">
    <property type="entry name" value="TYROSINE-PROTEIN KINASE RECEPTOR"/>
    <property type="match status" value="1"/>
</dbReference>
<reference evidence="1 2" key="1">
    <citation type="journal article" date="2015" name="Parasit. Vectors">
        <title>Draft genome of the scabies mite.</title>
        <authorList>
            <person name="Rider S.D.Jr."/>
            <person name="Morgan M.S."/>
            <person name="Arlian L.G."/>
        </authorList>
    </citation>
    <scope>NUCLEOTIDE SEQUENCE [LARGE SCALE GENOMIC DNA]</scope>
    <source>
        <strain evidence="1">Arlian Lab</strain>
    </source>
</reference>
<comment type="caution">
    <text evidence="1">The sequence shown here is derived from an EMBL/GenBank/DDBJ whole genome shotgun (WGS) entry which is preliminary data.</text>
</comment>
<dbReference type="GO" id="GO:0051897">
    <property type="term" value="P:positive regulation of phosphatidylinositol 3-kinase/protein kinase B signal transduction"/>
    <property type="evidence" value="ECO:0007669"/>
    <property type="project" value="TreeGrafter"/>
</dbReference>
<dbReference type="GO" id="GO:0005524">
    <property type="term" value="F:ATP binding"/>
    <property type="evidence" value="ECO:0007669"/>
    <property type="project" value="InterPro"/>
</dbReference>
<dbReference type="PROSITE" id="PS50011">
    <property type="entry name" value="PROTEIN_KINASE_DOM"/>
    <property type="match status" value="1"/>
</dbReference>
<dbReference type="GO" id="GO:0005886">
    <property type="term" value="C:plasma membrane"/>
    <property type="evidence" value="ECO:0007669"/>
    <property type="project" value="TreeGrafter"/>
</dbReference>
<dbReference type="InterPro" id="IPR050122">
    <property type="entry name" value="RTK"/>
</dbReference>
<proteinExistence type="predicted"/>
<dbReference type="InterPro" id="IPR011009">
    <property type="entry name" value="Kinase-like_dom_sf"/>
</dbReference>
<dbReference type="GO" id="GO:0005518">
    <property type="term" value="F:collagen binding"/>
    <property type="evidence" value="ECO:0007669"/>
    <property type="project" value="TreeGrafter"/>
</dbReference>
<protein>
    <submittedName>
        <fullName evidence="1">Discoidin domain-containing receptor 2-like protein</fullName>
    </submittedName>
</protein>